<dbReference type="PANTHER" id="PTHR28559:SF1">
    <property type="entry name" value="DNA REPAIR PROTEIN XRCC4"/>
    <property type="match status" value="1"/>
</dbReference>
<dbReference type="OrthoDB" id="8064436at2759"/>
<dbReference type="Pfam" id="PF06632">
    <property type="entry name" value="XRCC4"/>
    <property type="match status" value="1"/>
</dbReference>
<evidence type="ECO:0000256" key="3">
    <source>
        <dbReference type="ARBA" id="ARBA00023172"/>
    </source>
</evidence>
<organism evidence="9 10">
    <name type="scientific">Danaus chrysippus</name>
    <name type="common">African queen</name>
    <dbReference type="NCBI Taxonomy" id="151541"/>
    <lineage>
        <taxon>Eukaryota</taxon>
        <taxon>Metazoa</taxon>
        <taxon>Ecdysozoa</taxon>
        <taxon>Arthropoda</taxon>
        <taxon>Hexapoda</taxon>
        <taxon>Insecta</taxon>
        <taxon>Pterygota</taxon>
        <taxon>Neoptera</taxon>
        <taxon>Endopterygota</taxon>
        <taxon>Lepidoptera</taxon>
        <taxon>Glossata</taxon>
        <taxon>Ditrysia</taxon>
        <taxon>Papilionoidea</taxon>
        <taxon>Nymphalidae</taxon>
        <taxon>Danainae</taxon>
        <taxon>Danaini</taxon>
        <taxon>Danaina</taxon>
        <taxon>Danaus</taxon>
        <taxon>Anosia</taxon>
    </lineage>
</organism>
<keyword evidence="7" id="KW-0175">Coiled coil</keyword>
<accession>A0A8J2W2U1</accession>
<dbReference type="InterPro" id="IPR038051">
    <property type="entry name" value="XRCC4-like_N_sf"/>
</dbReference>
<evidence type="ECO:0000256" key="1">
    <source>
        <dbReference type="ARBA" id="ARBA00004123"/>
    </source>
</evidence>
<keyword evidence="10" id="KW-1185">Reference proteome</keyword>
<evidence type="ECO:0000259" key="8">
    <source>
        <dbReference type="Pfam" id="PF06632"/>
    </source>
</evidence>
<dbReference type="PANTHER" id="PTHR28559">
    <property type="entry name" value="DNA REPAIR PROTEIN XRCC4"/>
    <property type="match status" value="1"/>
</dbReference>
<evidence type="ECO:0000256" key="6">
    <source>
        <dbReference type="ARBA" id="ARBA00025728"/>
    </source>
</evidence>
<evidence type="ECO:0000313" key="9">
    <source>
        <dbReference type="EMBL" id="CAG9565344.1"/>
    </source>
</evidence>
<gene>
    <name evidence="9" type="ORF">DCHRY22_LOCUS6199</name>
</gene>
<sequence length="217" mass="25561">MDLDEAITVTKINTQSRPLYLLVGWQSKSFETYIYDRENIWKGRFSSNRLSGFSKNLQMSEKEYFYNTKKCLSQQRDDYLYELKSGFFYWKRKKNNSVIIEGFLPVELESPEVPRPDLTDILLALNTHLSEKINNYKRDFKSIKEEYRKCLKDTEEFLKLKVDMEKALCNKFLSLLNTKLTEVTSKSPYSDGFYVKNSAMDKLGIKIIDTSVQQKVV</sequence>
<evidence type="ECO:0000256" key="7">
    <source>
        <dbReference type="SAM" id="Coils"/>
    </source>
</evidence>
<evidence type="ECO:0000313" key="10">
    <source>
        <dbReference type="Proteomes" id="UP000789524"/>
    </source>
</evidence>
<dbReference type="Proteomes" id="UP000789524">
    <property type="component" value="Unassembled WGS sequence"/>
</dbReference>
<dbReference type="EMBL" id="CAKASE010000053">
    <property type="protein sequence ID" value="CAG9565344.1"/>
    <property type="molecule type" value="Genomic_DNA"/>
</dbReference>
<evidence type="ECO:0000256" key="4">
    <source>
        <dbReference type="ARBA" id="ARBA00023204"/>
    </source>
</evidence>
<evidence type="ECO:0000256" key="2">
    <source>
        <dbReference type="ARBA" id="ARBA00022763"/>
    </source>
</evidence>
<dbReference type="Gene3D" id="1.20.5.370">
    <property type="match status" value="1"/>
</dbReference>
<dbReference type="SUPFAM" id="SSF50809">
    <property type="entry name" value="XRCC4, N-terminal domain"/>
    <property type="match status" value="1"/>
</dbReference>
<comment type="subcellular location">
    <subcellularLocation>
        <location evidence="1">Nucleus</location>
    </subcellularLocation>
</comment>
<reference evidence="9" key="1">
    <citation type="submission" date="2021-09" db="EMBL/GenBank/DDBJ databases">
        <authorList>
            <person name="Martin H S."/>
        </authorList>
    </citation>
    <scope>NUCLEOTIDE SEQUENCE</scope>
</reference>
<dbReference type="InterPro" id="IPR009089">
    <property type="entry name" value="XRCC4_N_sf"/>
</dbReference>
<dbReference type="InterPro" id="IPR053961">
    <property type="entry name" value="XRCC4_N"/>
</dbReference>
<keyword evidence="5" id="KW-0539">Nucleus</keyword>
<keyword evidence="4" id="KW-0234">DNA repair</keyword>
<dbReference type="GO" id="GO:0003677">
    <property type="term" value="F:DNA binding"/>
    <property type="evidence" value="ECO:0007669"/>
    <property type="project" value="InterPro"/>
</dbReference>
<dbReference type="Gene3D" id="2.170.210.10">
    <property type="entry name" value="DNA double-strand break repair and VJ recombination XRCC4, N-terminal"/>
    <property type="match status" value="1"/>
</dbReference>
<dbReference type="GO" id="GO:0032807">
    <property type="term" value="C:DNA ligase IV complex"/>
    <property type="evidence" value="ECO:0007669"/>
    <property type="project" value="TreeGrafter"/>
</dbReference>
<feature type="domain" description="XRCC4 N-terminal" evidence="8">
    <location>
        <begin position="19"/>
        <end position="96"/>
    </location>
</feature>
<dbReference type="InterPro" id="IPR014751">
    <property type="entry name" value="XRCC4-like_C"/>
</dbReference>
<comment type="caution">
    <text evidence="9">The sequence shown here is derived from an EMBL/GenBank/DDBJ whole genome shotgun (WGS) entry which is preliminary data.</text>
</comment>
<dbReference type="InterPro" id="IPR010585">
    <property type="entry name" value="DNA_repair_prot_XRCC4"/>
</dbReference>
<dbReference type="GO" id="GO:0010165">
    <property type="term" value="P:response to X-ray"/>
    <property type="evidence" value="ECO:0007669"/>
    <property type="project" value="TreeGrafter"/>
</dbReference>
<feature type="coiled-coil region" evidence="7">
    <location>
        <begin position="126"/>
        <end position="153"/>
    </location>
</feature>
<comment type="similarity">
    <text evidence="6">Belongs to the XRCC4-XLF family. XRCC4 subfamily.</text>
</comment>
<evidence type="ECO:0000256" key="5">
    <source>
        <dbReference type="ARBA" id="ARBA00023242"/>
    </source>
</evidence>
<keyword evidence="2" id="KW-0227">DNA damage</keyword>
<protein>
    <submittedName>
        <fullName evidence="9">(African queen) hypothetical protein</fullName>
    </submittedName>
</protein>
<name>A0A8J2W2U1_9NEOP</name>
<keyword evidence="3" id="KW-0233">DNA recombination</keyword>
<dbReference type="GO" id="GO:0006310">
    <property type="term" value="P:DNA recombination"/>
    <property type="evidence" value="ECO:0007669"/>
    <property type="project" value="UniProtKB-KW"/>
</dbReference>
<dbReference type="GO" id="GO:0006303">
    <property type="term" value="P:double-strand break repair via nonhomologous end joining"/>
    <property type="evidence" value="ECO:0007669"/>
    <property type="project" value="TreeGrafter"/>
</dbReference>
<dbReference type="SUPFAM" id="SSF58022">
    <property type="entry name" value="XRCC4, C-terminal oligomerization domain"/>
    <property type="match status" value="1"/>
</dbReference>
<dbReference type="GO" id="GO:0005958">
    <property type="term" value="C:DNA-dependent protein kinase-DNA ligase 4 complex"/>
    <property type="evidence" value="ECO:0007669"/>
    <property type="project" value="TreeGrafter"/>
</dbReference>
<proteinExistence type="inferred from homology"/>
<dbReference type="AlphaFoldDB" id="A0A8J2W2U1"/>